<keyword evidence="2" id="KW-1185">Reference proteome</keyword>
<accession>A0A5C8NFZ7</accession>
<reference evidence="1 2" key="1">
    <citation type="submission" date="2019-06" db="EMBL/GenBank/DDBJ databases">
        <title>Aeromicrobium sp. nov., isolated from a maize field.</title>
        <authorList>
            <person name="Lin S.-Y."/>
            <person name="Tsai C.-F."/>
            <person name="Young C.-C."/>
        </authorList>
    </citation>
    <scope>NUCLEOTIDE SEQUENCE [LARGE SCALE GENOMIC DNA]</scope>
    <source>
        <strain evidence="1 2">CC-CFT486</strain>
    </source>
</reference>
<comment type="caution">
    <text evidence="1">The sequence shown here is derived from an EMBL/GenBank/DDBJ whole genome shotgun (WGS) entry which is preliminary data.</text>
</comment>
<evidence type="ECO:0000313" key="2">
    <source>
        <dbReference type="Proteomes" id="UP000321571"/>
    </source>
</evidence>
<organism evidence="1 2">
    <name type="scientific">Aeromicrobium terrae</name>
    <dbReference type="NCBI Taxonomy" id="2498846"/>
    <lineage>
        <taxon>Bacteria</taxon>
        <taxon>Bacillati</taxon>
        <taxon>Actinomycetota</taxon>
        <taxon>Actinomycetes</taxon>
        <taxon>Propionibacteriales</taxon>
        <taxon>Nocardioidaceae</taxon>
        <taxon>Aeromicrobium</taxon>
    </lineage>
</organism>
<proteinExistence type="predicted"/>
<dbReference type="AlphaFoldDB" id="A0A5C8NFZ7"/>
<dbReference type="EMBL" id="VDUX01000004">
    <property type="protein sequence ID" value="TXL60824.1"/>
    <property type="molecule type" value="Genomic_DNA"/>
</dbReference>
<dbReference type="Proteomes" id="UP000321571">
    <property type="component" value="Unassembled WGS sequence"/>
</dbReference>
<dbReference type="OrthoDB" id="3786665at2"/>
<sequence>MTTQLFAQQRDDGTVDAGVVKKRAIQCALSRICGSCGKSLTWPVAFVGSAEEAAALLFAFPPLHPSCAEELLRDAPGEQVLVRTGGFELVRPTRRGDPVSFRPNSVIEDD</sequence>
<name>A0A5C8NFZ7_9ACTN</name>
<dbReference type="RefSeq" id="WP_147686473.1">
    <property type="nucleotide sequence ID" value="NZ_VDUX01000004.1"/>
</dbReference>
<evidence type="ECO:0000313" key="1">
    <source>
        <dbReference type="EMBL" id="TXL60824.1"/>
    </source>
</evidence>
<gene>
    <name evidence="1" type="ORF">FHP06_10395</name>
</gene>
<protein>
    <submittedName>
        <fullName evidence="1">Uncharacterized protein</fullName>
    </submittedName>
</protein>